<keyword evidence="6" id="KW-0227">DNA damage</keyword>
<name>A0A494XQ54_9BURK</name>
<dbReference type="Proteomes" id="UP000270342">
    <property type="component" value="Unassembled WGS sequence"/>
</dbReference>
<comment type="similarity">
    <text evidence="14">Belongs to the ABC transporter superfamily. UvrA family.</text>
</comment>
<keyword evidence="5" id="KW-0547">Nucleotide-binding</keyword>
<dbReference type="InterPro" id="IPR004602">
    <property type="entry name" value="UvrA"/>
</dbReference>
<evidence type="ECO:0000313" key="19">
    <source>
        <dbReference type="EMBL" id="RKP50299.1"/>
    </source>
</evidence>
<dbReference type="GO" id="GO:0006289">
    <property type="term" value="P:nucleotide-excision repair"/>
    <property type="evidence" value="ECO:0007669"/>
    <property type="project" value="InterPro"/>
</dbReference>
<reference evidence="19 20" key="1">
    <citation type="submission" date="2018-10" db="EMBL/GenBank/DDBJ databases">
        <title>Robbsia sp. DHC34, isolated from soil.</title>
        <authorList>
            <person name="Gao Z.-H."/>
            <person name="Qiu L.-H."/>
        </authorList>
    </citation>
    <scope>NUCLEOTIDE SEQUENCE [LARGE SCALE GENOMIC DNA]</scope>
    <source>
        <strain evidence="19 20">DHC34</strain>
    </source>
</reference>
<evidence type="ECO:0000256" key="15">
    <source>
        <dbReference type="ARBA" id="ARBA00039316"/>
    </source>
</evidence>
<evidence type="ECO:0000256" key="5">
    <source>
        <dbReference type="ARBA" id="ARBA00022741"/>
    </source>
</evidence>
<evidence type="ECO:0000259" key="18">
    <source>
        <dbReference type="PROSITE" id="PS50893"/>
    </source>
</evidence>
<evidence type="ECO:0000256" key="14">
    <source>
        <dbReference type="ARBA" id="ARBA00038000"/>
    </source>
</evidence>
<evidence type="ECO:0000256" key="6">
    <source>
        <dbReference type="ARBA" id="ARBA00022763"/>
    </source>
</evidence>
<dbReference type="InterPro" id="IPR017871">
    <property type="entry name" value="ABC_transporter-like_CS"/>
</dbReference>
<dbReference type="Pfam" id="PF17755">
    <property type="entry name" value="UvrA_DNA-bind"/>
    <property type="match status" value="1"/>
</dbReference>
<evidence type="ECO:0000256" key="17">
    <source>
        <dbReference type="SAM" id="MobiDB-lite"/>
    </source>
</evidence>
<dbReference type="InterPro" id="IPR003439">
    <property type="entry name" value="ABC_transporter-like_ATP-bd"/>
</dbReference>
<keyword evidence="11" id="KW-0267">Excision nuclease</keyword>
<evidence type="ECO:0000256" key="16">
    <source>
        <dbReference type="ARBA" id="ARBA00042156"/>
    </source>
</evidence>
<dbReference type="EMBL" id="RBZU01000009">
    <property type="protein sequence ID" value="RKP50299.1"/>
    <property type="molecule type" value="Genomic_DNA"/>
</dbReference>
<evidence type="ECO:0000256" key="2">
    <source>
        <dbReference type="ARBA" id="ARBA00022490"/>
    </source>
</evidence>
<evidence type="ECO:0000256" key="10">
    <source>
        <dbReference type="ARBA" id="ARBA00022840"/>
    </source>
</evidence>
<keyword evidence="8" id="KW-0863">Zinc-finger</keyword>
<dbReference type="GO" id="GO:0003677">
    <property type="term" value="F:DNA binding"/>
    <property type="evidence" value="ECO:0007669"/>
    <property type="project" value="UniProtKB-KW"/>
</dbReference>
<keyword evidence="2" id="KW-0963">Cytoplasm</keyword>
<dbReference type="Gene3D" id="1.20.1580.10">
    <property type="entry name" value="ABC transporter ATPase like domain"/>
    <property type="match status" value="3"/>
</dbReference>
<evidence type="ECO:0000313" key="20">
    <source>
        <dbReference type="Proteomes" id="UP000270342"/>
    </source>
</evidence>
<organism evidence="19 20">
    <name type="scientific">Pararobbsia silviterrae</name>
    <dbReference type="NCBI Taxonomy" id="1792498"/>
    <lineage>
        <taxon>Bacteria</taxon>
        <taxon>Pseudomonadati</taxon>
        <taxon>Pseudomonadota</taxon>
        <taxon>Betaproteobacteria</taxon>
        <taxon>Burkholderiales</taxon>
        <taxon>Burkholderiaceae</taxon>
        <taxon>Pararobbsia</taxon>
    </lineage>
</organism>
<dbReference type="PROSITE" id="PS50893">
    <property type="entry name" value="ABC_TRANSPORTER_2"/>
    <property type="match status" value="2"/>
</dbReference>
<evidence type="ECO:0000256" key="11">
    <source>
        <dbReference type="ARBA" id="ARBA00022881"/>
    </source>
</evidence>
<feature type="region of interest" description="Disordered" evidence="17">
    <location>
        <begin position="1932"/>
        <end position="1959"/>
    </location>
</feature>
<dbReference type="GO" id="GO:0004518">
    <property type="term" value="F:nuclease activity"/>
    <property type="evidence" value="ECO:0007669"/>
    <property type="project" value="UniProtKB-KW"/>
</dbReference>
<dbReference type="OrthoDB" id="9809851at2"/>
<evidence type="ECO:0000256" key="8">
    <source>
        <dbReference type="ARBA" id="ARBA00022771"/>
    </source>
</evidence>
<keyword evidence="12" id="KW-0238">DNA-binding</keyword>
<dbReference type="Gene3D" id="3.30.190.20">
    <property type="match status" value="1"/>
</dbReference>
<evidence type="ECO:0000256" key="3">
    <source>
        <dbReference type="ARBA" id="ARBA00022723"/>
    </source>
</evidence>
<accession>A0A494XQ54</accession>
<dbReference type="PANTHER" id="PTHR43152">
    <property type="entry name" value="UVRABC SYSTEM PROTEIN A"/>
    <property type="match status" value="1"/>
</dbReference>
<evidence type="ECO:0000256" key="7">
    <source>
        <dbReference type="ARBA" id="ARBA00022769"/>
    </source>
</evidence>
<comment type="subcellular location">
    <subcellularLocation>
        <location evidence="1">Cytoplasm</location>
    </subcellularLocation>
</comment>
<dbReference type="SUPFAM" id="SSF52540">
    <property type="entry name" value="P-loop containing nucleoside triphosphate hydrolases"/>
    <property type="match status" value="4"/>
</dbReference>
<dbReference type="Gene3D" id="3.40.50.300">
    <property type="entry name" value="P-loop containing nucleotide triphosphate hydrolases"/>
    <property type="match status" value="5"/>
</dbReference>
<evidence type="ECO:0000256" key="9">
    <source>
        <dbReference type="ARBA" id="ARBA00022833"/>
    </source>
</evidence>
<dbReference type="Pfam" id="PF17760">
    <property type="entry name" value="UvrA_inter"/>
    <property type="match status" value="2"/>
</dbReference>
<dbReference type="PANTHER" id="PTHR43152:SF3">
    <property type="entry name" value="UVRABC SYSTEM PROTEIN A"/>
    <property type="match status" value="1"/>
</dbReference>
<keyword evidence="10" id="KW-0067">ATP-binding</keyword>
<dbReference type="Gene3D" id="1.10.8.280">
    <property type="entry name" value="ABC transporter ATPase domain-like"/>
    <property type="match status" value="1"/>
</dbReference>
<dbReference type="InterPro" id="IPR041102">
    <property type="entry name" value="UvrA_inter"/>
</dbReference>
<dbReference type="NCBIfam" id="TIGR00630">
    <property type="entry name" value="uvra"/>
    <property type="match status" value="1"/>
</dbReference>
<evidence type="ECO:0000256" key="1">
    <source>
        <dbReference type="ARBA" id="ARBA00004496"/>
    </source>
</evidence>
<feature type="region of interest" description="Disordered" evidence="17">
    <location>
        <begin position="1322"/>
        <end position="1352"/>
    </location>
</feature>
<keyword evidence="13" id="KW-0234">DNA repair</keyword>
<evidence type="ECO:0000256" key="4">
    <source>
        <dbReference type="ARBA" id="ARBA00022737"/>
    </source>
</evidence>
<keyword evidence="20" id="KW-1185">Reference proteome</keyword>
<dbReference type="PROSITE" id="PS00211">
    <property type="entry name" value="ABC_TRANSPORTER_1"/>
    <property type="match status" value="3"/>
</dbReference>
<protein>
    <recommendedName>
        <fullName evidence="15">UvrABC system protein A</fullName>
    </recommendedName>
    <alternativeName>
        <fullName evidence="16">Excinuclease ABC subunit A</fullName>
    </alternativeName>
</protein>
<dbReference type="RefSeq" id="WP_121088517.1">
    <property type="nucleotide sequence ID" value="NZ_RBZU01000009.1"/>
</dbReference>
<feature type="domain" description="ABC transporter" evidence="18">
    <location>
        <begin position="195"/>
        <end position="607"/>
    </location>
</feature>
<keyword evidence="7" id="KW-0228">DNA excision</keyword>
<keyword evidence="4" id="KW-0677">Repeat</keyword>
<feature type="domain" description="ABC transporter" evidence="18">
    <location>
        <begin position="1308"/>
        <end position="1530"/>
    </location>
</feature>
<dbReference type="GO" id="GO:0016887">
    <property type="term" value="F:ATP hydrolysis activity"/>
    <property type="evidence" value="ECO:0007669"/>
    <property type="project" value="InterPro"/>
</dbReference>
<dbReference type="GO" id="GO:0008270">
    <property type="term" value="F:zinc ion binding"/>
    <property type="evidence" value="ECO:0007669"/>
    <property type="project" value="UniProtKB-KW"/>
</dbReference>
<dbReference type="GO" id="GO:0005524">
    <property type="term" value="F:ATP binding"/>
    <property type="evidence" value="ECO:0007669"/>
    <property type="project" value="UniProtKB-KW"/>
</dbReference>
<dbReference type="InterPro" id="IPR041552">
    <property type="entry name" value="UvrA_DNA-bd"/>
</dbReference>
<sequence>MPSNNDIRIRGARQHNLKNLDIDLRTGELTVVTGPSGSGKSSLVFDTLYAEGQRRYVETFSAYARQFLDRMDRPQVDRVDGVPPAIAIDQTNPVRSSRSTVGTMTELNDHLKLLFARAAQLFDRQNAQPVRHDTPETIYAELVERTRADDARLVVTFPVELPDTATDDEVQQWLSASGYTRVQAQREIATPEGKRKLLDVVADRFRIQNVEKVRVIEAIEAALRRGSGRVNVYVLADEGEPAIWRFSTGLHHPDSDIRYADPQPALFSFNSAYGACEACRGFGRVIGIDLGLVIPDARKTLRQGAIKTIQTPAWKEQQDDLMKYAVGAGIPRDTPWAEMSQAQRDWVIQGAPDWNGDWHRKWYGIRRFFDYLESKAYKMHIRVLLSKYRSYTTCETCGGARLKTEPLLWRLGTRDDAAAVLPAAERFMPRGAEWTRAQLEALPGLTVHDLMLMPIERIRAFFERLNLSSTLLDDALKLLLGEVRTRLKYLCDVGLGYLTLDRQSRTLSGGEVQRINLTTALGTSLVKTLFVLDEPSIGLHPRDMNRIVEAMHRLRDAGNTLVVVEHDPAVMLAADRLIDMGPGPGEKGGTIVFDGTPASIREADTLTGAYLGARKHVADASNWRARPVDATTPRLTLSGAREHNLRHIDVEIPLERLVCVTGVSGSGKSTLLQDVLYPALARHFGKPTEAPGAFDALSGAEAIADVVFVDQSPIGKTARSNPASYVGAFDEIRKLFAKAPLALQRGYGPGMFSFNAGDGRCPTCGGSGFEHVEMQFLSDVYLRCPDCDGTRYRSEILEIRIERAMPDGTVRALTVADVLELTVSEATAAFAGDADVVRVLEPIVDVGLEYVKLGQPVPTLSGGEAQRLKLAGFLAETAAESGGASTRRGARKGRLFMFDEPTTGLHFDDIAKLMRAFRKLLDGGHSLIVIEHNLDVIRSADWLIDLGPEGGEGGGEILCVGSPDAVRACAESHTGRALLDYDRAVLSGVADGVPLQSALKASHARRALEGEDVVRIVNAREHNLKALHVDIPHGKFNVVTGVSGSGKSTLAFDILFHEGQRRYLESLNAYARSIVQPAGRPEVDAVFGIPPTVAIEQRLSRGGRKSTVATTTEVWHFLRLLYVKLGIQHCMHDNTPVSSQSLESIAAQLLRDYKGQHIGLLAPLVVNRKGVYTDLAKWAKARGNTHLRVDGEFLSVDPWPRLDRFKEHTIELPVGDLVVTADREQVLREMLAKTLEVGKGVMHVLAPLDALGDAINDRQRTAGIGETRVFSTKRACAVCGTSYPELDPRMFSYNSKHGWCTSCVGTGLKLTREQRAVFDDTVLGGDDRGREQTIPSEEQEPEGVGSEPCPDCGGTRLNPVARAVTFDDRSIATVAQWTVRDTRVWIEGLALQGREAGIARDVVSEIRGRLEFLEEVGLGYLTLDRAAPTLSGGEAQRIRLAAQLGSNLQGVCYVLDEPTIGLHPRDNQILLNALRKLGDKGNTLVVVEHDEDTIRRADHIIDIGPGAGKRGGHLVAEGRVGDLAAHPDSLTGRYLAEPQRHPLQARRGVTPATRNGAAEPAQWLTVHDATLHNLRHVSVSVPLSRLVAITGVSGSGKSTLARDVLMTNLLDAVGRSVLSSPAVRRARAAQGDEAKSARRASTASRAVARPKLDVRYAWAGCASLSGFETIDRVLEVDQTPIGKTPRSCPATYIGVWDTIRKMFSETLEARARGYTASRFSFNTGVGRCPACEGQGVRTIGMSFLPDVKVPCDVCHGQRFNPETLAVTWRGKNIGEVLTMEIDEAVEFFAAVTQIAHPLQLMKDVGLGYLTLGQPSPTLSGGEAQRIKLVSELSKVRDDITRRGQKAPHTFYVLDEPTVGLHMADVARLIKVLHRLVDGGHSVLVIEHDLDVIAEADWIIDLGPEGGVEGGAIVAATTPELLAEHAGSHTGAALRPVLARGAPTRDDDVKTEASSSEAAR</sequence>
<proteinExistence type="inferred from homology"/>
<dbReference type="InterPro" id="IPR013815">
    <property type="entry name" value="ATP_grasp_subdomain_1"/>
</dbReference>
<keyword evidence="9" id="KW-0862">Zinc</keyword>
<gene>
    <name evidence="19" type="primary">uvrA</name>
    <name evidence="19" type="ORF">D7S86_19485</name>
</gene>
<evidence type="ECO:0000256" key="13">
    <source>
        <dbReference type="ARBA" id="ARBA00023204"/>
    </source>
</evidence>
<dbReference type="GO" id="GO:0005737">
    <property type="term" value="C:cytoplasm"/>
    <property type="evidence" value="ECO:0007669"/>
    <property type="project" value="UniProtKB-SubCell"/>
</dbReference>
<comment type="caution">
    <text evidence="19">The sequence shown here is derived from an EMBL/GenBank/DDBJ whole genome shotgun (WGS) entry which is preliminary data.</text>
</comment>
<dbReference type="GO" id="GO:0009380">
    <property type="term" value="C:excinuclease repair complex"/>
    <property type="evidence" value="ECO:0007669"/>
    <property type="project" value="InterPro"/>
</dbReference>
<keyword evidence="3" id="KW-0479">Metal-binding</keyword>
<evidence type="ECO:0000256" key="12">
    <source>
        <dbReference type="ARBA" id="ARBA00023125"/>
    </source>
</evidence>
<dbReference type="Gene3D" id="3.30.1490.20">
    <property type="entry name" value="ATP-grasp fold, A domain"/>
    <property type="match status" value="1"/>
</dbReference>
<dbReference type="InterPro" id="IPR027417">
    <property type="entry name" value="P-loop_NTPase"/>
</dbReference>